<keyword evidence="3" id="KW-0902">Two-component regulatory system</keyword>
<evidence type="ECO:0000313" key="7">
    <source>
        <dbReference type="Proteomes" id="UP001595617"/>
    </source>
</evidence>
<feature type="transmembrane region" description="Helical" evidence="4">
    <location>
        <begin position="60"/>
        <end position="80"/>
    </location>
</feature>
<comment type="caution">
    <text evidence="6">The sequence shown here is derived from an EMBL/GenBank/DDBJ whole genome shotgun (WGS) entry which is preliminary data.</text>
</comment>
<reference evidence="7" key="1">
    <citation type="journal article" date="2019" name="Int. J. Syst. Evol. Microbiol.">
        <title>The Global Catalogue of Microorganisms (GCM) 10K type strain sequencing project: providing services to taxonomists for standard genome sequencing and annotation.</title>
        <authorList>
            <consortium name="The Broad Institute Genomics Platform"/>
            <consortium name="The Broad Institute Genome Sequencing Center for Infectious Disease"/>
            <person name="Wu L."/>
            <person name="Ma J."/>
        </authorList>
    </citation>
    <scope>NUCLEOTIDE SEQUENCE [LARGE SCALE GENOMIC DNA]</scope>
    <source>
        <strain evidence="7">IBRC 10765</strain>
    </source>
</reference>
<dbReference type="PANTHER" id="PTHR24421">
    <property type="entry name" value="NITRATE/NITRITE SENSOR PROTEIN NARX-RELATED"/>
    <property type="match status" value="1"/>
</dbReference>
<proteinExistence type="predicted"/>
<keyword evidence="4" id="KW-1133">Transmembrane helix</keyword>
<evidence type="ECO:0000259" key="5">
    <source>
        <dbReference type="Pfam" id="PF07730"/>
    </source>
</evidence>
<gene>
    <name evidence="6" type="ORF">ACFOOG_13730</name>
</gene>
<feature type="transmembrane region" description="Helical" evidence="4">
    <location>
        <begin position="33"/>
        <end position="53"/>
    </location>
</feature>
<keyword evidence="4" id="KW-0812">Transmembrane</keyword>
<keyword evidence="2 6" id="KW-0418">Kinase</keyword>
<organism evidence="6 7">
    <name type="scientific">Saccharospirillum mangrovi</name>
    <dbReference type="NCBI Taxonomy" id="2161747"/>
    <lineage>
        <taxon>Bacteria</taxon>
        <taxon>Pseudomonadati</taxon>
        <taxon>Pseudomonadota</taxon>
        <taxon>Gammaproteobacteria</taxon>
        <taxon>Oceanospirillales</taxon>
        <taxon>Saccharospirillaceae</taxon>
        <taxon>Saccharospirillum</taxon>
    </lineage>
</organism>
<name>A0ABV8A0J1_9GAMM</name>
<dbReference type="SUPFAM" id="SSF55874">
    <property type="entry name" value="ATPase domain of HSP90 chaperone/DNA topoisomerase II/histidine kinase"/>
    <property type="match status" value="1"/>
</dbReference>
<feature type="transmembrane region" description="Helical" evidence="4">
    <location>
        <begin position="149"/>
        <end position="172"/>
    </location>
</feature>
<dbReference type="PANTHER" id="PTHR24421:SF63">
    <property type="entry name" value="SENSOR HISTIDINE KINASE DESK"/>
    <property type="match status" value="1"/>
</dbReference>
<dbReference type="Gene3D" id="1.20.5.1930">
    <property type="match status" value="1"/>
</dbReference>
<dbReference type="Gene3D" id="3.30.565.10">
    <property type="entry name" value="Histidine kinase-like ATPase, C-terminal domain"/>
    <property type="match status" value="1"/>
</dbReference>
<dbReference type="RefSeq" id="WP_380697631.1">
    <property type="nucleotide sequence ID" value="NZ_JBHRYR010000004.1"/>
</dbReference>
<evidence type="ECO:0000256" key="4">
    <source>
        <dbReference type="SAM" id="Phobius"/>
    </source>
</evidence>
<evidence type="ECO:0000313" key="6">
    <source>
        <dbReference type="EMBL" id="MFC3853900.1"/>
    </source>
</evidence>
<feature type="domain" description="Signal transduction histidine kinase subgroup 3 dimerisation and phosphoacceptor" evidence="5">
    <location>
        <begin position="193"/>
        <end position="256"/>
    </location>
</feature>
<accession>A0ABV8A0J1</accession>
<dbReference type="CDD" id="cd16917">
    <property type="entry name" value="HATPase_UhpB-NarQ-NarX-like"/>
    <property type="match status" value="1"/>
</dbReference>
<keyword evidence="7" id="KW-1185">Reference proteome</keyword>
<keyword evidence="1" id="KW-0808">Transferase</keyword>
<dbReference type="Pfam" id="PF07730">
    <property type="entry name" value="HisKA_3"/>
    <property type="match status" value="1"/>
</dbReference>
<dbReference type="EMBL" id="JBHRYR010000004">
    <property type="protein sequence ID" value="MFC3853900.1"/>
    <property type="molecule type" value="Genomic_DNA"/>
</dbReference>
<protein>
    <submittedName>
        <fullName evidence="6">Sensor histidine kinase</fullName>
    </submittedName>
</protein>
<feature type="transmembrane region" description="Helical" evidence="4">
    <location>
        <begin position="86"/>
        <end position="112"/>
    </location>
</feature>
<evidence type="ECO:0000256" key="1">
    <source>
        <dbReference type="ARBA" id="ARBA00022679"/>
    </source>
</evidence>
<dbReference type="Proteomes" id="UP001595617">
    <property type="component" value="Unassembled WGS sequence"/>
</dbReference>
<dbReference type="GO" id="GO:0016301">
    <property type="term" value="F:kinase activity"/>
    <property type="evidence" value="ECO:0007669"/>
    <property type="project" value="UniProtKB-KW"/>
</dbReference>
<evidence type="ECO:0000256" key="3">
    <source>
        <dbReference type="ARBA" id="ARBA00023012"/>
    </source>
</evidence>
<dbReference type="InterPro" id="IPR011712">
    <property type="entry name" value="Sig_transdc_His_kin_sub3_dim/P"/>
</dbReference>
<dbReference type="InterPro" id="IPR050482">
    <property type="entry name" value="Sensor_HK_TwoCompSys"/>
</dbReference>
<dbReference type="InterPro" id="IPR036890">
    <property type="entry name" value="HATPase_C_sf"/>
</dbReference>
<evidence type="ECO:0000256" key="2">
    <source>
        <dbReference type="ARBA" id="ARBA00022777"/>
    </source>
</evidence>
<keyword evidence="4" id="KW-0472">Membrane</keyword>
<sequence length="386" mass="43080">MNHRCDRKSSLARFPWWHYRAWLPDNHPFFLDWMVPAMLFVHLSVFWLGLLWVEISTERLLLGLAVSVVSPVLLFAGLWQEGARRYAFVVAMALLCYYTLPYTEAGFVFMLFSLTFLSRAQNKLQAFMVQLVVVSSTTYYGHWLGISGLLLTIVFFLAIFGGLMDEVFIRYIDKHQALLKSQGEAEELARTAERERIARDLHDLLGHTLSGIRIKAELAERLLSTQPERARQEINDIEKAARESLQQVRAAVSGYHLGGLAMEINSAKSLLSAAGIRLKADMDVNVPEQLESVLGQVMREGITNVVCHSQAKAVTVSLLHEDGHLVFQLQDDGIGINGPSGNGMTGIRTRVTEAGGRVRWQRNNGTLLEVVFPLPSAAPKGALVHG</sequence>